<keyword evidence="4" id="KW-1185">Reference proteome</keyword>
<feature type="domain" description="J" evidence="2">
    <location>
        <begin position="11"/>
        <end position="72"/>
    </location>
</feature>
<dbReference type="PANTHER" id="PTHR43908">
    <property type="entry name" value="AT29763P-RELATED"/>
    <property type="match status" value="1"/>
</dbReference>
<dbReference type="GO" id="GO:0071218">
    <property type="term" value="P:cellular response to misfolded protein"/>
    <property type="evidence" value="ECO:0007669"/>
    <property type="project" value="TreeGrafter"/>
</dbReference>
<dbReference type="SMART" id="SM00271">
    <property type="entry name" value="DnaJ"/>
    <property type="match status" value="1"/>
</dbReference>
<dbReference type="AlphaFoldDB" id="A0A813FSH7"/>
<dbReference type="CDD" id="cd06257">
    <property type="entry name" value="DnaJ"/>
    <property type="match status" value="1"/>
</dbReference>
<dbReference type="InterPro" id="IPR036869">
    <property type="entry name" value="J_dom_sf"/>
</dbReference>
<dbReference type="GO" id="GO:0030544">
    <property type="term" value="F:Hsp70 protein binding"/>
    <property type="evidence" value="ECO:0007669"/>
    <property type="project" value="TreeGrafter"/>
</dbReference>
<dbReference type="InterPro" id="IPR001623">
    <property type="entry name" value="DnaJ_domain"/>
</dbReference>
<dbReference type="Proteomes" id="UP000654075">
    <property type="component" value="Unassembled WGS sequence"/>
</dbReference>
<dbReference type="OrthoDB" id="445556at2759"/>
<dbReference type="GO" id="GO:0005789">
    <property type="term" value="C:endoplasmic reticulum membrane"/>
    <property type="evidence" value="ECO:0007669"/>
    <property type="project" value="TreeGrafter"/>
</dbReference>
<evidence type="ECO:0000259" key="2">
    <source>
        <dbReference type="PROSITE" id="PS50076"/>
    </source>
</evidence>
<comment type="caution">
    <text evidence="3">The sequence shown here is derived from an EMBL/GenBank/DDBJ whole genome shotgun (WGS) entry which is preliminary data.</text>
</comment>
<organism evidence="3 4">
    <name type="scientific">Polarella glacialis</name>
    <name type="common">Dinoflagellate</name>
    <dbReference type="NCBI Taxonomy" id="89957"/>
    <lineage>
        <taxon>Eukaryota</taxon>
        <taxon>Sar</taxon>
        <taxon>Alveolata</taxon>
        <taxon>Dinophyceae</taxon>
        <taxon>Suessiales</taxon>
        <taxon>Suessiaceae</taxon>
        <taxon>Polarella</taxon>
    </lineage>
</organism>
<evidence type="ECO:0000256" key="1">
    <source>
        <dbReference type="SAM" id="MobiDB-lite"/>
    </source>
</evidence>
<dbReference type="PANTHER" id="PTHR43908:SF3">
    <property type="entry name" value="AT29763P-RELATED"/>
    <property type="match status" value="1"/>
</dbReference>
<dbReference type="Gene3D" id="1.10.287.110">
    <property type="entry name" value="DnaJ domain"/>
    <property type="match status" value="1"/>
</dbReference>
<name>A0A813FSH7_POLGL</name>
<sequence>MDCSHPRRLVDHYAVLEVTASVSMAELRSSCRRMALRTHPDKGGSPEDFCQVLEAFAVLSSARARAAYDSSLRDRKEAAGSCSRTTKHTTLNPKKKPQ</sequence>
<dbReference type="Pfam" id="PF00226">
    <property type="entry name" value="DnaJ"/>
    <property type="match status" value="1"/>
</dbReference>
<dbReference type="EMBL" id="CAJNNV010025240">
    <property type="protein sequence ID" value="CAE8613333.1"/>
    <property type="molecule type" value="Genomic_DNA"/>
</dbReference>
<feature type="region of interest" description="Disordered" evidence="1">
    <location>
        <begin position="75"/>
        <end position="98"/>
    </location>
</feature>
<dbReference type="SUPFAM" id="SSF46565">
    <property type="entry name" value="Chaperone J-domain"/>
    <property type="match status" value="1"/>
</dbReference>
<gene>
    <name evidence="3" type="ORF">PGLA1383_LOCUS31105</name>
</gene>
<dbReference type="InterPro" id="IPR051100">
    <property type="entry name" value="DnaJ_subfamily_B/C"/>
</dbReference>
<dbReference type="PROSITE" id="PS50076">
    <property type="entry name" value="DNAJ_2"/>
    <property type="match status" value="1"/>
</dbReference>
<protein>
    <recommendedName>
        <fullName evidence="2">J domain-containing protein</fullName>
    </recommendedName>
</protein>
<evidence type="ECO:0000313" key="3">
    <source>
        <dbReference type="EMBL" id="CAE8613333.1"/>
    </source>
</evidence>
<feature type="compositionally biased region" description="Polar residues" evidence="1">
    <location>
        <begin position="82"/>
        <end position="92"/>
    </location>
</feature>
<accession>A0A813FSH7</accession>
<reference evidence="3" key="1">
    <citation type="submission" date="2021-02" db="EMBL/GenBank/DDBJ databases">
        <authorList>
            <person name="Dougan E. K."/>
            <person name="Rhodes N."/>
            <person name="Thang M."/>
            <person name="Chan C."/>
        </authorList>
    </citation>
    <scope>NUCLEOTIDE SEQUENCE</scope>
</reference>
<evidence type="ECO:0000313" key="4">
    <source>
        <dbReference type="Proteomes" id="UP000654075"/>
    </source>
</evidence>
<proteinExistence type="predicted"/>